<name>A2FIS8_TRIV3</name>
<evidence type="ECO:0008006" key="3">
    <source>
        <dbReference type="Google" id="ProtNLM"/>
    </source>
</evidence>
<proteinExistence type="predicted"/>
<dbReference type="InParanoid" id="A2FIS8"/>
<accession>A2FIS8</accession>
<sequence length="154" mass="18147">MFNFYLQVDIDDVPSYVIPSAAMDKPISFTSVVLTSNPERDPKYLWTWKEGRIVSLYTGDCWTIEDDNLILKQINLDERQKDSQQWKLLRDGRICTIDNSKFVCIQVDNIRNFDNCPLQIIKFFDNDDPDDTLYCTWKVVTHHPDFTQSSKNNR</sequence>
<evidence type="ECO:0000313" key="2">
    <source>
        <dbReference type="Proteomes" id="UP000001542"/>
    </source>
</evidence>
<evidence type="ECO:0000313" key="1">
    <source>
        <dbReference type="EMBL" id="EAX95181.1"/>
    </source>
</evidence>
<dbReference type="SUPFAM" id="SSF50370">
    <property type="entry name" value="Ricin B-like lectins"/>
    <property type="match status" value="1"/>
</dbReference>
<dbReference type="KEGG" id="tva:4752923"/>
<dbReference type="Gene3D" id="2.80.10.50">
    <property type="match status" value="1"/>
</dbReference>
<dbReference type="VEuPathDB" id="TrichDB:TVAG_032480"/>
<organism evidence="1 2">
    <name type="scientific">Trichomonas vaginalis (strain ATCC PRA-98 / G3)</name>
    <dbReference type="NCBI Taxonomy" id="412133"/>
    <lineage>
        <taxon>Eukaryota</taxon>
        <taxon>Metamonada</taxon>
        <taxon>Parabasalia</taxon>
        <taxon>Trichomonadida</taxon>
        <taxon>Trichomonadidae</taxon>
        <taxon>Trichomonas</taxon>
    </lineage>
</organism>
<dbReference type="Proteomes" id="UP000001542">
    <property type="component" value="Unassembled WGS sequence"/>
</dbReference>
<dbReference type="AlphaFoldDB" id="A2FIS8"/>
<dbReference type="VEuPathDB" id="TrichDB:TVAGG3_0487950"/>
<dbReference type="EMBL" id="DS113819">
    <property type="protein sequence ID" value="EAX95181.1"/>
    <property type="molecule type" value="Genomic_DNA"/>
</dbReference>
<dbReference type="RefSeq" id="XP_001308111.1">
    <property type="nucleotide sequence ID" value="XM_001308110.1"/>
</dbReference>
<keyword evidence="2" id="KW-1185">Reference proteome</keyword>
<reference evidence="1" key="1">
    <citation type="submission" date="2006-10" db="EMBL/GenBank/DDBJ databases">
        <authorList>
            <person name="Amadeo P."/>
            <person name="Zhao Q."/>
            <person name="Wortman J."/>
            <person name="Fraser-Liggett C."/>
            <person name="Carlton J."/>
        </authorList>
    </citation>
    <scope>NUCLEOTIDE SEQUENCE</scope>
    <source>
        <strain evidence="1">G3</strain>
    </source>
</reference>
<dbReference type="InterPro" id="IPR035992">
    <property type="entry name" value="Ricin_B-like_lectins"/>
</dbReference>
<gene>
    <name evidence="1" type="ORF">TVAG_032480</name>
</gene>
<reference evidence="1" key="2">
    <citation type="journal article" date="2007" name="Science">
        <title>Draft genome sequence of the sexually transmitted pathogen Trichomonas vaginalis.</title>
        <authorList>
            <person name="Carlton J.M."/>
            <person name="Hirt R.P."/>
            <person name="Silva J.C."/>
            <person name="Delcher A.L."/>
            <person name="Schatz M."/>
            <person name="Zhao Q."/>
            <person name="Wortman J.R."/>
            <person name="Bidwell S.L."/>
            <person name="Alsmark U.C.M."/>
            <person name="Besteiro S."/>
            <person name="Sicheritz-Ponten T."/>
            <person name="Noel C.J."/>
            <person name="Dacks J.B."/>
            <person name="Foster P.G."/>
            <person name="Simillion C."/>
            <person name="Van de Peer Y."/>
            <person name="Miranda-Saavedra D."/>
            <person name="Barton G.J."/>
            <person name="Westrop G.D."/>
            <person name="Mueller S."/>
            <person name="Dessi D."/>
            <person name="Fiori P.L."/>
            <person name="Ren Q."/>
            <person name="Paulsen I."/>
            <person name="Zhang H."/>
            <person name="Bastida-Corcuera F.D."/>
            <person name="Simoes-Barbosa A."/>
            <person name="Brown M.T."/>
            <person name="Hayes R.D."/>
            <person name="Mukherjee M."/>
            <person name="Okumura C.Y."/>
            <person name="Schneider R."/>
            <person name="Smith A.J."/>
            <person name="Vanacova S."/>
            <person name="Villalvazo M."/>
            <person name="Haas B.J."/>
            <person name="Pertea M."/>
            <person name="Feldblyum T.V."/>
            <person name="Utterback T.R."/>
            <person name="Shu C.L."/>
            <person name="Osoegawa K."/>
            <person name="de Jong P.J."/>
            <person name="Hrdy I."/>
            <person name="Horvathova L."/>
            <person name="Zubacova Z."/>
            <person name="Dolezal P."/>
            <person name="Malik S.B."/>
            <person name="Logsdon J.M. Jr."/>
            <person name="Henze K."/>
            <person name="Gupta A."/>
            <person name="Wang C.C."/>
            <person name="Dunne R.L."/>
            <person name="Upcroft J.A."/>
            <person name="Upcroft P."/>
            <person name="White O."/>
            <person name="Salzberg S.L."/>
            <person name="Tang P."/>
            <person name="Chiu C.-H."/>
            <person name="Lee Y.-S."/>
            <person name="Embley T.M."/>
            <person name="Coombs G.H."/>
            <person name="Mottram J.C."/>
            <person name="Tachezy J."/>
            <person name="Fraser-Liggett C.M."/>
            <person name="Johnson P.J."/>
        </authorList>
    </citation>
    <scope>NUCLEOTIDE SEQUENCE [LARGE SCALE GENOMIC DNA]</scope>
    <source>
        <strain evidence="1">G3</strain>
    </source>
</reference>
<protein>
    <recommendedName>
        <fullName evidence="3">Ricin B lectin domain-containing protein</fullName>
    </recommendedName>
</protein>